<accession>A0ABT2TIB3</accession>
<evidence type="ECO:0000313" key="2">
    <source>
        <dbReference type="EMBL" id="MCU6761279.1"/>
    </source>
</evidence>
<dbReference type="InterPro" id="IPR036653">
    <property type="entry name" value="CinA-like_C"/>
</dbReference>
<dbReference type="NCBIfam" id="TIGR00199">
    <property type="entry name" value="PncC_domain"/>
    <property type="match status" value="1"/>
</dbReference>
<organism evidence="2 3">
    <name type="scientific">Brotonthovivens ammoniilytica</name>
    <dbReference type="NCBI Taxonomy" id="2981725"/>
    <lineage>
        <taxon>Bacteria</taxon>
        <taxon>Bacillati</taxon>
        <taxon>Bacillota</taxon>
        <taxon>Clostridia</taxon>
        <taxon>Lachnospirales</taxon>
        <taxon>Lachnospiraceae</taxon>
        <taxon>Brotonthovivens</taxon>
    </lineage>
</organism>
<reference evidence="2 3" key="1">
    <citation type="journal article" date="2021" name="ISME Commun">
        <title>Automated analysis of genomic sequences facilitates high-throughput and comprehensive description of bacteria.</title>
        <authorList>
            <person name="Hitch T.C.A."/>
        </authorList>
    </citation>
    <scope>NUCLEOTIDE SEQUENCE [LARGE SCALE GENOMIC DNA]</scope>
    <source>
        <strain evidence="2 3">Sanger_109</strain>
    </source>
</reference>
<dbReference type="InterPro" id="IPR008136">
    <property type="entry name" value="CinA_C"/>
</dbReference>
<dbReference type="Gene3D" id="3.90.950.20">
    <property type="entry name" value="CinA-like"/>
    <property type="match status" value="1"/>
</dbReference>
<gene>
    <name evidence="2" type="ORF">OCV88_02865</name>
</gene>
<proteinExistence type="predicted"/>
<dbReference type="Proteomes" id="UP001652442">
    <property type="component" value="Unassembled WGS sequence"/>
</dbReference>
<evidence type="ECO:0000259" key="1">
    <source>
        <dbReference type="Pfam" id="PF02464"/>
    </source>
</evidence>
<evidence type="ECO:0000313" key="3">
    <source>
        <dbReference type="Proteomes" id="UP001652442"/>
    </source>
</evidence>
<protein>
    <submittedName>
        <fullName evidence="2">Nicotinamide-nucleotide amidohydrolase family protein</fullName>
    </submittedName>
</protein>
<dbReference type="RefSeq" id="WP_262590613.1">
    <property type="nucleotide sequence ID" value="NZ_JAOQJQ010000001.1"/>
</dbReference>
<dbReference type="SUPFAM" id="SSF142433">
    <property type="entry name" value="CinA-like"/>
    <property type="match status" value="1"/>
</dbReference>
<keyword evidence="3" id="KW-1185">Reference proteome</keyword>
<dbReference type="Pfam" id="PF02464">
    <property type="entry name" value="CinA"/>
    <property type="match status" value="1"/>
</dbReference>
<feature type="domain" description="CinA C-terminal" evidence="1">
    <location>
        <begin position="3"/>
        <end position="154"/>
    </location>
</feature>
<comment type="caution">
    <text evidence="2">The sequence shown here is derived from an EMBL/GenBank/DDBJ whole genome shotgun (WGS) entry which is preliminary data.</text>
</comment>
<dbReference type="EMBL" id="JAOQJQ010000001">
    <property type="protein sequence ID" value="MCU6761279.1"/>
    <property type="molecule type" value="Genomic_DNA"/>
</dbReference>
<sequence>MEAKIEEKIAKLCEKHHLTVSTAESCTGGLVAGTLINAPGVSAVYKEGYITYSNEAKQRLLAVSEDTLNAYGAVSHQTAYEMAEGCAKAADSDFAVTTTGIAGPGGGTKQKPVGLVYIGCYAKGSTKTYEKHYSGSRTEIRNQAVTDALALLYHAVLEVCETDGGHL</sequence>
<name>A0ABT2TIB3_9FIRM</name>